<dbReference type="VEuPathDB" id="FungiDB:RhiirFUN_021722"/>
<gene>
    <name evidence="5" type="ORF">RhiirA1_531736</name>
</gene>
<dbReference type="Proteomes" id="UP000232688">
    <property type="component" value="Unassembled WGS sequence"/>
</dbReference>
<dbReference type="VEuPathDB" id="FungiDB:RhiirFUN_021721"/>
<evidence type="ECO:0000256" key="1">
    <source>
        <dbReference type="ARBA" id="ARBA00004340"/>
    </source>
</evidence>
<dbReference type="VEuPathDB" id="FungiDB:RhiirA1_531736"/>
<sequence>MIYSEKNEIMLSLNCLILGQASEKSFTENIGERYSDDNNVEIKFSEFKVSHFKEMLFRRGEVKDVVRNTGEMDLWKIDSMEVNEEEDNLKEFTESDIREKLGGELMNPQSSLSEYFNENSFKDEGSKSAVHIIVQLVLWETNMPNEPKAKFTNLIPAEADLSETFNRLSMTEKKSQSYIGDQEILPITGTGMLPRRVILSRFWSTYIKDTPLSYMNSGIVNGGPAIIAYVHVPKGTPVELPAEFEGYPVLLDYGTIEPACHTRPVALSPGISIGSVSACTLGAMFKNETEMEKIFILTTKHSVGNTDSTVIQPGSSDAEKGYTICAKVSKYNFYFVIHEHEDADALLLDYAFCEVINSQVVSTNNTPEFCISNTKDSGSGLEIEYEIRKFGRTTNYTEGVVEDRLEFFYNRKFGHVKTLVVSAKERFGAPGDSGSPVFDKNNTLWGILQGVSPDGLLVSVVPIHLILQHVRSEFEVSFKLMSEI</sequence>
<dbReference type="GO" id="GO:0005576">
    <property type="term" value="C:extracellular region"/>
    <property type="evidence" value="ECO:0007669"/>
    <property type="project" value="UniProtKB-SubCell"/>
</dbReference>
<dbReference type="Pfam" id="PF20147">
    <property type="entry name" value="Crinkler"/>
    <property type="match status" value="1"/>
</dbReference>
<dbReference type="AlphaFoldDB" id="A0A2N0S8E3"/>
<reference evidence="5 6" key="1">
    <citation type="submission" date="2017-10" db="EMBL/GenBank/DDBJ databases">
        <title>Extensive intraspecific genome diversity in a model arbuscular mycorrhizal fungus.</title>
        <authorList>
            <person name="Chen E.C.H."/>
            <person name="Morin E."/>
            <person name="Baudet D."/>
            <person name="Noel J."/>
            <person name="Ndikumana S."/>
            <person name="Charron P."/>
            <person name="St-Onge C."/>
            <person name="Giorgi J."/>
            <person name="Grigoriev I.V."/>
            <person name="Roux C."/>
            <person name="Martin F.M."/>
            <person name="Corradi N."/>
        </authorList>
    </citation>
    <scope>NUCLEOTIDE SEQUENCE [LARGE SCALE GENOMIC DNA]</scope>
    <source>
        <strain evidence="5 6">A1</strain>
    </source>
</reference>
<organism evidence="5 6">
    <name type="scientific">Rhizophagus irregularis</name>
    <dbReference type="NCBI Taxonomy" id="588596"/>
    <lineage>
        <taxon>Eukaryota</taxon>
        <taxon>Fungi</taxon>
        <taxon>Fungi incertae sedis</taxon>
        <taxon>Mucoromycota</taxon>
        <taxon>Glomeromycotina</taxon>
        <taxon>Glomeromycetes</taxon>
        <taxon>Glomerales</taxon>
        <taxon>Glomeraceae</taxon>
        <taxon>Rhizophagus</taxon>
    </lineage>
</organism>
<keyword evidence="3" id="KW-0964">Secreted</keyword>
<comment type="subcellular location">
    <subcellularLocation>
        <location evidence="1">Host cell</location>
    </subcellularLocation>
    <subcellularLocation>
        <location evidence="2">Secreted</location>
    </subcellularLocation>
</comment>
<dbReference type="Gene3D" id="2.40.10.10">
    <property type="entry name" value="Trypsin-like serine proteases"/>
    <property type="match status" value="1"/>
</dbReference>
<evidence type="ECO:0000313" key="6">
    <source>
        <dbReference type="Proteomes" id="UP000232688"/>
    </source>
</evidence>
<feature type="domain" description="Crinkler effector protein N-terminal" evidence="4">
    <location>
        <begin position="11"/>
        <end position="135"/>
    </location>
</feature>
<evidence type="ECO:0000313" key="5">
    <source>
        <dbReference type="EMBL" id="PKC71801.1"/>
    </source>
</evidence>
<name>A0A2N0S8E3_9GLOM</name>
<dbReference type="InterPro" id="IPR043504">
    <property type="entry name" value="Peptidase_S1_PA_chymotrypsin"/>
</dbReference>
<protein>
    <recommendedName>
        <fullName evidence="4">Crinkler effector protein N-terminal domain-containing protein</fullName>
    </recommendedName>
</protein>
<accession>A0A2N0S8E3</accession>
<evidence type="ECO:0000256" key="2">
    <source>
        <dbReference type="ARBA" id="ARBA00004613"/>
    </source>
</evidence>
<evidence type="ECO:0000256" key="3">
    <source>
        <dbReference type="ARBA" id="ARBA00022525"/>
    </source>
</evidence>
<dbReference type="SUPFAM" id="SSF50494">
    <property type="entry name" value="Trypsin-like serine proteases"/>
    <property type="match status" value="1"/>
</dbReference>
<dbReference type="EMBL" id="LLXH01000150">
    <property type="protein sequence ID" value="PKC71801.1"/>
    <property type="molecule type" value="Genomic_DNA"/>
</dbReference>
<dbReference type="VEuPathDB" id="FungiDB:FUN_009905"/>
<reference evidence="5 6" key="2">
    <citation type="submission" date="2017-10" db="EMBL/GenBank/DDBJ databases">
        <title>Genome analyses suggest a sexual origin of heterokaryosis in a supposedly ancient asexual fungus.</title>
        <authorList>
            <person name="Corradi N."/>
            <person name="Sedzielewska K."/>
            <person name="Noel J."/>
            <person name="Charron P."/>
            <person name="Farinelli L."/>
            <person name="Marton T."/>
            <person name="Kruger M."/>
            <person name="Pelin A."/>
            <person name="Brachmann A."/>
            <person name="Corradi N."/>
        </authorList>
    </citation>
    <scope>NUCLEOTIDE SEQUENCE [LARGE SCALE GENOMIC DNA]</scope>
    <source>
        <strain evidence="5 6">A1</strain>
    </source>
</reference>
<dbReference type="InterPro" id="IPR009003">
    <property type="entry name" value="Peptidase_S1_PA"/>
</dbReference>
<evidence type="ECO:0000259" key="4">
    <source>
        <dbReference type="Pfam" id="PF20147"/>
    </source>
</evidence>
<dbReference type="VEuPathDB" id="FungiDB:FUN_009906"/>
<proteinExistence type="predicted"/>
<dbReference type="InterPro" id="IPR045379">
    <property type="entry name" value="Crinkler_N"/>
</dbReference>
<dbReference type="GO" id="GO:0043657">
    <property type="term" value="C:host cell"/>
    <property type="evidence" value="ECO:0007669"/>
    <property type="project" value="UniProtKB-SubCell"/>
</dbReference>
<comment type="caution">
    <text evidence="5">The sequence shown here is derived from an EMBL/GenBank/DDBJ whole genome shotgun (WGS) entry which is preliminary data.</text>
</comment>